<keyword evidence="2 6" id="KW-0812">Transmembrane</keyword>
<feature type="compositionally biased region" description="Polar residues" evidence="5">
    <location>
        <begin position="733"/>
        <end position="742"/>
    </location>
</feature>
<proteinExistence type="predicted"/>
<evidence type="ECO:0000259" key="8">
    <source>
        <dbReference type="Pfam" id="PF07657"/>
    </source>
</evidence>
<evidence type="ECO:0000256" key="5">
    <source>
        <dbReference type="SAM" id="MobiDB-lite"/>
    </source>
</evidence>
<feature type="region of interest" description="Disordered" evidence="5">
    <location>
        <begin position="504"/>
        <end position="536"/>
    </location>
</feature>
<feature type="transmembrane region" description="Helical" evidence="6">
    <location>
        <begin position="2062"/>
        <end position="2085"/>
    </location>
</feature>
<feature type="region of interest" description="Disordered" evidence="5">
    <location>
        <begin position="1963"/>
        <end position="2036"/>
    </location>
</feature>
<feature type="region of interest" description="Disordered" evidence="5">
    <location>
        <begin position="246"/>
        <end position="323"/>
    </location>
</feature>
<keyword evidence="10" id="KW-1185">Reference proteome</keyword>
<evidence type="ECO:0000256" key="7">
    <source>
        <dbReference type="SAM" id="SignalP"/>
    </source>
</evidence>
<feature type="compositionally biased region" description="Basic and acidic residues" evidence="5">
    <location>
        <begin position="1198"/>
        <end position="1208"/>
    </location>
</feature>
<feature type="region of interest" description="Disordered" evidence="5">
    <location>
        <begin position="1197"/>
        <end position="1312"/>
    </location>
</feature>
<feature type="compositionally biased region" description="Polar residues" evidence="5">
    <location>
        <begin position="294"/>
        <end position="314"/>
    </location>
</feature>
<evidence type="ECO:0000256" key="2">
    <source>
        <dbReference type="ARBA" id="ARBA00022692"/>
    </source>
</evidence>
<feature type="region of interest" description="Disordered" evidence="5">
    <location>
        <begin position="584"/>
        <end position="611"/>
    </location>
</feature>
<dbReference type="GO" id="GO:0007219">
    <property type="term" value="P:Notch signaling pathway"/>
    <property type="evidence" value="ECO:0007669"/>
    <property type="project" value="InterPro"/>
</dbReference>
<feature type="signal peptide" evidence="7">
    <location>
        <begin position="1"/>
        <end position="24"/>
    </location>
</feature>
<feature type="compositionally biased region" description="Polar residues" evidence="5">
    <location>
        <begin position="755"/>
        <end position="766"/>
    </location>
</feature>
<evidence type="ECO:0000256" key="3">
    <source>
        <dbReference type="ARBA" id="ARBA00022737"/>
    </source>
</evidence>
<evidence type="ECO:0000256" key="4">
    <source>
        <dbReference type="ARBA" id="ARBA00022989"/>
    </source>
</evidence>
<protein>
    <recommendedName>
        <fullName evidence="8">Notch ligand N-terminal domain-containing protein</fullName>
    </recommendedName>
</protein>
<evidence type="ECO:0000313" key="10">
    <source>
        <dbReference type="Proteomes" id="UP001283361"/>
    </source>
</evidence>
<dbReference type="Proteomes" id="UP001283361">
    <property type="component" value="Unassembled WGS sequence"/>
</dbReference>
<feature type="region of interest" description="Disordered" evidence="5">
    <location>
        <begin position="969"/>
        <end position="1028"/>
    </location>
</feature>
<dbReference type="Pfam" id="PF07657">
    <property type="entry name" value="MNNL"/>
    <property type="match status" value="1"/>
</dbReference>
<keyword evidence="6" id="KW-0472">Membrane</keyword>
<comment type="caution">
    <text evidence="9">The sequence shown here is derived from an EMBL/GenBank/DDBJ whole genome shotgun (WGS) entry which is preliminary data.</text>
</comment>
<feature type="domain" description="Notch ligand N-terminal" evidence="8">
    <location>
        <begin position="25"/>
        <end position="69"/>
    </location>
</feature>
<keyword evidence="1" id="KW-0245">EGF-like domain</keyword>
<accession>A0AAE1A3C2</accession>
<feature type="region of interest" description="Disordered" evidence="5">
    <location>
        <begin position="450"/>
        <end position="481"/>
    </location>
</feature>
<gene>
    <name evidence="9" type="ORF">RRG08_045263</name>
</gene>
<feature type="chain" id="PRO_5042270879" description="Notch ligand N-terminal domain-containing protein" evidence="7">
    <location>
        <begin position="25"/>
        <end position="2134"/>
    </location>
</feature>
<feature type="compositionally biased region" description="Polar residues" evidence="5">
    <location>
        <begin position="600"/>
        <end position="611"/>
    </location>
</feature>
<evidence type="ECO:0000256" key="6">
    <source>
        <dbReference type="SAM" id="Phobius"/>
    </source>
</evidence>
<feature type="compositionally biased region" description="Polar residues" evidence="5">
    <location>
        <begin position="258"/>
        <end position="283"/>
    </location>
</feature>
<dbReference type="InterPro" id="IPR011651">
    <property type="entry name" value="Notch_ligand_N"/>
</dbReference>
<feature type="region of interest" description="Disordered" evidence="5">
    <location>
        <begin position="733"/>
        <end position="800"/>
    </location>
</feature>
<evidence type="ECO:0000256" key="1">
    <source>
        <dbReference type="ARBA" id="ARBA00022536"/>
    </source>
</evidence>
<keyword evidence="4 6" id="KW-1133">Transmembrane helix</keyword>
<dbReference type="GO" id="GO:0016020">
    <property type="term" value="C:membrane"/>
    <property type="evidence" value="ECO:0007669"/>
    <property type="project" value="UniProtKB-SubCell"/>
</dbReference>
<organism evidence="9 10">
    <name type="scientific">Elysia crispata</name>
    <name type="common">lettuce slug</name>
    <dbReference type="NCBI Taxonomy" id="231223"/>
    <lineage>
        <taxon>Eukaryota</taxon>
        <taxon>Metazoa</taxon>
        <taxon>Spiralia</taxon>
        <taxon>Lophotrochozoa</taxon>
        <taxon>Mollusca</taxon>
        <taxon>Gastropoda</taxon>
        <taxon>Heterobranchia</taxon>
        <taxon>Euthyneura</taxon>
        <taxon>Panpulmonata</taxon>
        <taxon>Sacoglossa</taxon>
        <taxon>Placobranchoidea</taxon>
        <taxon>Plakobranchidae</taxon>
        <taxon>Elysia</taxon>
    </lineage>
</organism>
<keyword evidence="7" id="KW-0732">Signal</keyword>
<feature type="compositionally biased region" description="Basic and acidic residues" evidence="5">
    <location>
        <begin position="452"/>
        <end position="470"/>
    </location>
</feature>
<sequence length="2134" mass="234712">MAVAVEVIYWTFVMMTLLPGEARASGVLNIRITGFSNPKGYTYDGSCCDSTSRDTRGTCLDQCDYVMRLIVSGLGRANDHVFLFHRPLKYDSNDIAFEAGDSNMVLTVLFDRWPRDGQVKMTAFFYDYDDFDHTTTLVDWFETELRYAPGATRSDDVVHGSQFRPETVWGNREKDKTLLTFEWAAMCHETAECSLFYPSQDHITYLTGVTGNTETPSGSSLVLAAHTAPSFYQARVSVSSMSNLDLSDTGSDRGHNVANDTPSTRARVSVSSMSNLDLSNTGSDGEGHNVADDTPSTRARVSVSSMSNLDLSDTGSDRSHNVANGTLSTRARTLPHSSTQHVHVTWPFQDSGEEGKLLTNKRPIHRVKDTQNSERNGYQYSMVTSKDLSLPSEDVSSGSFERHYHNSNGDFDNDENYLRRHFQKESDDMKILFARKKKFQTQSVIGGKFYSKHPDLGSDSGDRRGHELHGHVSKQRTTSDVSKMTSEMPTYYFYVNPAKYMQSNEPFSEPAQPLTLHGEPAAIGPSDGRQSSRVSPRQYVGLQGYREDSRLLLQLDALFTPENNLFPMTEDPHQDVETDHDFLYYDDSGSEKSPGGASVGSHTDLPSSSTNVVQSVEMKLYHGAVDKGPSRLATERFGRLASGPGHSQPRLRLDSVTPEDLVPEEESISPEPEVVPSPRPQFTNSPTTFTTKMTVSKTQDKTKISSIERRVKSYNSITSKGFDRKITVGVSPSATGLSTMSGEHTRGNDHLPGATQANISKAQPRSATRPGAALESIPNDDVSRSIFSDNLNAPAPNPPVSRINNTESHNFMYKMQPQFQAREKRKGKDRKEVKFRIPDTSANVTPSTTLATTTNTAVSRSHEDSVYLTQTVKPQMSGATFSSRLSDGKNITHAGHFSTGFNTETRAFVQESKPVSETFNRALNLLHPKFVQQKPTSILSQPLRNITTTHAPPKTFDDVTAYPKAQLKLLPTRRKSSGNRDEGTSVWMDSKTLAPDQPSSWQATKREYPSPVTDNLPRPVADASHNSDPFTSLLDRKIDYKQADIENNGTKILGNNGTKILGNSGTKVLGHETLLSDVNRSVNQDAGLSISLVQQEDPMENKNESIVVTGQPSEELSSHQHLIWTVSTSAPTNQASRPIRVNSVTTDLLLSADQDSLRHSELHRTRTSTSKTVKFRLGTITLPVSAAFTGLESTLGTRKSDVTHHQDTSDGVESGSSPVAERTDNTGNDGSGDVTIVTDELTFPGTRLDNESHSSQQDSVRLDNESHSSQQDSVRLDNESHSSQQDSVRLDNESHSSQQDSVRLDNESHSSQQDGFLHLDLSTAPNSAAWNDNLESSTINWLTGSKTTNGGDVLEDNRVDNRTLHERVSPTVDTQNISHSNFKNDRQVVDEVPPITVYRSLESFNRTRSSVTSVSEKPPSTTSRTEIAWRVGSTTTTTTDSVVTLSELADKRFHPSFNANEDVSFDSLLQNIQSISDKIKNTFENKFKHTENRKSSELDLELVTQPEPADFLSLKPVGNGPMLSQSKVNRHYFNRSVTEPSTHRTTHDTNLPKSSDPNFLTDFHVVASAIPNMDAKRPGLSAVLPGAHIATTEVEGVDVITTIGQFTSCEGASARDGQPCNTANVDNRTLKHNDTLNTKSIAVHKNVSDTSTNSLQDGLFMKPLNHTINFIPKTSQLNQAHLEDNTTINKSENVPNTTLDKGKSEKNVKATIFNSNFSTTHGSDNISIIKEAMAKLVNLTQNSALFDDHPDVRNDRIEDQRDLTSPNQTQAEINVFHTNSAIIVQSQSNISHDNKINFTDVQSVTATNDSVKAQSVFRNTTREVIMATISSTNDDEEKQNISKLERLSNESEVANVSQGTLEPNQFLTSATDTAARLKQSAQTLDYALFGMDEDGHYVGEAGVSTGSQADYTGRHINAMTKRMSNPQLLPDDQLLSKSFGLAVTLPEDGFILHTQSLKERKQGTNILFTKSSTRKRDGSESQGGNFPETKDHAGHSLPALHIPSTALYIPGSSDPESTARTQVDPESRTNTETVSSVPVPVERYGSPQASLTDVGLVLTRHWPAVLGVTTGTVFLLTALITSILCRQRRLLVQRSRWVDSPQHLNEPPAAVSEYGTCSAASLSSDLNRSSANLV</sequence>
<dbReference type="Gene3D" id="2.60.40.3510">
    <property type="match status" value="1"/>
</dbReference>
<reference evidence="9" key="1">
    <citation type="journal article" date="2023" name="G3 (Bethesda)">
        <title>A reference genome for the long-term kleptoplast-retaining sea slug Elysia crispata morphotype clarki.</title>
        <authorList>
            <person name="Eastman K.E."/>
            <person name="Pendleton A.L."/>
            <person name="Shaikh M.A."/>
            <person name="Suttiyut T."/>
            <person name="Ogas R."/>
            <person name="Tomko P."/>
            <person name="Gavelis G."/>
            <person name="Widhalm J.R."/>
            <person name="Wisecaver J.H."/>
        </authorList>
    </citation>
    <scope>NUCLEOTIDE SEQUENCE</scope>
    <source>
        <strain evidence="9">ECLA1</strain>
    </source>
</reference>
<evidence type="ECO:0000313" key="9">
    <source>
        <dbReference type="EMBL" id="KAK3779517.1"/>
    </source>
</evidence>
<dbReference type="EMBL" id="JAWDGP010002824">
    <property type="protein sequence ID" value="KAK3779517.1"/>
    <property type="molecule type" value="Genomic_DNA"/>
</dbReference>
<name>A0AAE1A3C2_9GAST</name>
<keyword evidence="3" id="KW-0677">Repeat</keyword>
<feature type="region of interest" description="Disordered" evidence="5">
    <location>
        <begin position="639"/>
        <end position="688"/>
    </location>
</feature>